<evidence type="ECO:0000256" key="6">
    <source>
        <dbReference type="SAM" id="Phobius"/>
    </source>
</evidence>
<dbReference type="InterPro" id="IPR005299">
    <property type="entry name" value="MeTrfase_7"/>
</dbReference>
<gene>
    <name evidence="7" type="primary">BnaC08g12220D</name>
    <name evidence="7" type="ORF">GSBRNA2T00094224001</name>
</gene>
<keyword evidence="8" id="KW-1185">Reference proteome</keyword>
<evidence type="ECO:0000313" key="7">
    <source>
        <dbReference type="EMBL" id="CDY50015.1"/>
    </source>
</evidence>
<dbReference type="PaxDb" id="3708-A0A078IGK0"/>
<keyword evidence="5" id="KW-0460">Magnesium</keyword>
<dbReference type="Gene3D" id="3.40.50.150">
    <property type="entry name" value="Vaccinia Virus protein VP39"/>
    <property type="match status" value="1"/>
</dbReference>
<dbReference type="Pfam" id="PF03492">
    <property type="entry name" value="Methyltransf_7"/>
    <property type="match status" value="1"/>
</dbReference>
<organism evidence="7 8">
    <name type="scientific">Brassica napus</name>
    <name type="common">Rape</name>
    <dbReference type="NCBI Taxonomy" id="3708"/>
    <lineage>
        <taxon>Eukaryota</taxon>
        <taxon>Viridiplantae</taxon>
        <taxon>Streptophyta</taxon>
        <taxon>Embryophyta</taxon>
        <taxon>Tracheophyta</taxon>
        <taxon>Spermatophyta</taxon>
        <taxon>Magnoliopsida</taxon>
        <taxon>eudicotyledons</taxon>
        <taxon>Gunneridae</taxon>
        <taxon>Pentapetalae</taxon>
        <taxon>rosids</taxon>
        <taxon>malvids</taxon>
        <taxon>Brassicales</taxon>
        <taxon>Brassicaceae</taxon>
        <taxon>Brassiceae</taxon>
        <taxon>Brassica</taxon>
    </lineage>
</organism>
<feature type="transmembrane region" description="Helical" evidence="6">
    <location>
        <begin position="392"/>
        <end position="411"/>
    </location>
</feature>
<evidence type="ECO:0000256" key="5">
    <source>
        <dbReference type="ARBA" id="ARBA00022842"/>
    </source>
</evidence>
<evidence type="ECO:0000256" key="1">
    <source>
        <dbReference type="ARBA" id="ARBA00022603"/>
    </source>
</evidence>
<reference evidence="7 8" key="1">
    <citation type="journal article" date="2014" name="Science">
        <title>Plant genetics. Early allopolyploid evolution in the post-Neolithic Brassica napus oilseed genome.</title>
        <authorList>
            <person name="Chalhoub B."/>
            <person name="Denoeud F."/>
            <person name="Liu S."/>
            <person name="Parkin I.A."/>
            <person name="Tang H."/>
            <person name="Wang X."/>
            <person name="Chiquet J."/>
            <person name="Belcram H."/>
            <person name="Tong C."/>
            <person name="Samans B."/>
            <person name="Correa M."/>
            <person name="Da Silva C."/>
            <person name="Just J."/>
            <person name="Falentin C."/>
            <person name="Koh C.S."/>
            <person name="Le Clainche I."/>
            <person name="Bernard M."/>
            <person name="Bento P."/>
            <person name="Noel B."/>
            <person name="Labadie K."/>
            <person name="Alberti A."/>
            <person name="Charles M."/>
            <person name="Arnaud D."/>
            <person name="Guo H."/>
            <person name="Daviaud C."/>
            <person name="Alamery S."/>
            <person name="Jabbari K."/>
            <person name="Zhao M."/>
            <person name="Edger P.P."/>
            <person name="Chelaifa H."/>
            <person name="Tack D."/>
            <person name="Lassalle G."/>
            <person name="Mestiri I."/>
            <person name="Schnel N."/>
            <person name="Le Paslier M.C."/>
            <person name="Fan G."/>
            <person name="Renault V."/>
            <person name="Bayer P.E."/>
            <person name="Golicz A.A."/>
            <person name="Manoli S."/>
            <person name="Lee T.H."/>
            <person name="Thi V.H."/>
            <person name="Chalabi S."/>
            <person name="Hu Q."/>
            <person name="Fan C."/>
            <person name="Tollenaere R."/>
            <person name="Lu Y."/>
            <person name="Battail C."/>
            <person name="Shen J."/>
            <person name="Sidebottom C.H."/>
            <person name="Wang X."/>
            <person name="Canaguier A."/>
            <person name="Chauveau A."/>
            <person name="Berard A."/>
            <person name="Deniot G."/>
            <person name="Guan M."/>
            <person name="Liu Z."/>
            <person name="Sun F."/>
            <person name="Lim Y.P."/>
            <person name="Lyons E."/>
            <person name="Town C.D."/>
            <person name="Bancroft I."/>
            <person name="Wang X."/>
            <person name="Meng J."/>
            <person name="Ma J."/>
            <person name="Pires J.C."/>
            <person name="King G.J."/>
            <person name="Brunel D."/>
            <person name="Delourme R."/>
            <person name="Renard M."/>
            <person name="Aury J.M."/>
            <person name="Adams K.L."/>
            <person name="Batley J."/>
            <person name="Snowdon R.J."/>
            <person name="Tost J."/>
            <person name="Edwards D."/>
            <person name="Zhou Y."/>
            <person name="Hua W."/>
            <person name="Sharpe A.G."/>
            <person name="Paterson A.H."/>
            <person name="Guan C."/>
            <person name="Wincker P."/>
        </authorList>
    </citation>
    <scope>NUCLEOTIDE SEQUENCE [LARGE SCALE GENOMIC DNA]</scope>
    <source>
        <strain evidence="8">cv. Darmor-bzh</strain>
    </source>
</reference>
<name>A0A078IGK0_BRANA</name>
<dbReference type="GO" id="GO:0008168">
    <property type="term" value="F:methyltransferase activity"/>
    <property type="evidence" value="ECO:0007669"/>
    <property type="project" value="UniProtKB-KW"/>
</dbReference>
<dbReference type="AlphaFoldDB" id="A0A078IGK0"/>
<dbReference type="Gramene" id="CDY50015">
    <property type="protein sequence ID" value="CDY50015"/>
    <property type="gene ID" value="GSBRNA2T00094224001"/>
</dbReference>
<dbReference type="GO" id="GO:0032259">
    <property type="term" value="P:methylation"/>
    <property type="evidence" value="ECO:0007669"/>
    <property type="project" value="UniProtKB-KW"/>
</dbReference>
<dbReference type="EMBL" id="LK032874">
    <property type="protein sequence ID" value="CDY50015.1"/>
    <property type="molecule type" value="Genomic_DNA"/>
</dbReference>
<feature type="transmembrane region" description="Helical" evidence="6">
    <location>
        <begin position="417"/>
        <end position="435"/>
    </location>
</feature>
<keyword evidence="2" id="KW-0808">Transferase</keyword>
<dbReference type="InterPro" id="IPR029063">
    <property type="entry name" value="SAM-dependent_MTases_sf"/>
</dbReference>
<dbReference type="SUPFAM" id="SSF53335">
    <property type="entry name" value="S-adenosyl-L-methionine-dependent methyltransferases"/>
    <property type="match status" value="1"/>
</dbReference>
<evidence type="ECO:0000256" key="3">
    <source>
        <dbReference type="ARBA" id="ARBA00022691"/>
    </source>
</evidence>
<keyword evidence="1" id="KW-0489">Methyltransferase</keyword>
<sequence length="461" mass="51752">MDQAWQDLVDEGSIEEDRRDAFNIPLYLRNTEEVTAAIESCGGFKIEKMELLKIADPMNARQQEFIKDPDSYGRAMANLVQVAQIKPKVEAYLGPDLTSTFYERYAIGAANNKEFLTKNSFYSMIAVSAIRISNKRLLVSLGSKPPLDTPQGTFMTSLTESYDKWFWVDSVIPLRIQYGNVGFQSHCLNSTIVSFSNSVKYIQRAVARHRGTGSSAASTSIPLWLIVKSITSPPPHRLIIPIPSERCWYSTDTCFGLNQNHLWSLNLPIVINLSHHSSSKASCLSTIRRRPSVKRVHLAQSRDVVLKLPLFVHPSQVSRVFISSDFVTGAIRFQGPSYLFVNVKSRIFILFGSVEIHIVSSWSLDVGARAVHARSTSFQTLPFGLINVGSDYFMLMVVTYSGIHLMLPTVLQWTSKTLSFSFVITCFMFCFMMFIKPSRIPSGSYLVTDEHSSGCNSLNSF</sequence>
<dbReference type="STRING" id="3708.A0A078IGK0"/>
<evidence type="ECO:0000256" key="2">
    <source>
        <dbReference type="ARBA" id="ARBA00022679"/>
    </source>
</evidence>
<keyword evidence="4" id="KW-0479">Metal-binding</keyword>
<dbReference type="OMA" id="TRTFYER"/>
<dbReference type="GO" id="GO:0046872">
    <property type="term" value="F:metal ion binding"/>
    <property type="evidence" value="ECO:0007669"/>
    <property type="project" value="UniProtKB-KW"/>
</dbReference>
<proteinExistence type="predicted"/>
<keyword evidence="6" id="KW-1133">Transmembrane helix</keyword>
<keyword evidence="6" id="KW-0472">Membrane</keyword>
<dbReference type="InterPro" id="IPR042086">
    <property type="entry name" value="MeTrfase_capping"/>
</dbReference>
<accession>A0A078IGK0</accession>
<evidence type="ECO:0000256" key="4">
    <source>
        <dbReference type="ARBA" id="ARBA00022723"/>
    </source>
</evidence>
<keyword evidence="6" id="KW-0812">Transmembrane</keyword>
<evidence type="ECO:0000313" key="8">
    <source>
        <dbReference type="Proteomes" id="UP000028999"/>
    </source>
</evidence>
<protein>
    <submittedName>
        <fullName evidence="7">BnaC08g12220D protein</fullName>
    </submittedName>
</protein>
<dbReference type="Gene3D" id="1.10.1200.270">
    <property type="entry name" value="Methyltransferase, alpha-helical capping domain"/>
    <property type="match status" value="1"/>
</dbReference>
<dbReference type="Proteomes" id="UP000028999">
    <property type="component" value="Unassembled WGS sequence"/>
</dbReference>
<keyword evidence="3" id="KW-0949">S-adenosyl-L-methionine</keyword>